<dbReference type="Gene3D" id="3.80.10.10">
    <property type="entry name" value="Ribonuclease Inhibitor"/>
    <property type="match status" value="3"/>
</dbReference>
<evidence type="ECO:0000313" key="5">
    <source>
        <dbReference type="Proteomes" id="UP001189429"/>
    </source>
</evidence>
<keyword evidence="5" id="KW-1185">Reference proteome</keyword>
<dbReference type="EMBL" id="CAUYUJ010006753">
    <property type="protein sequence ID" value="CAK0818532.1"/>
    <property type="molecule type" value="Genomic_DNA"/>
</dbReference>
<dbReference type="PANTHER" id="PTHR24113:SF12">
    <property type="entry name" value="RAN GTPASE-ACTIVATING PROTEIN 1"/>
    <property type="match status" value="1"/>
</dbReference>
<name>A0ABN9RHH1_9DINO</name>
<sequence>MASTDARYTDPETPFALADSGDVRLISFNWLVVLAASGKPLPRRQDLPPEAFIDVADLRAMHSALPAHVAAAVLPVLSISYCWIEARHPDAEGKQIEHIVKTLEPHAEKWREFFPDMGVFIDWCAIYQKDPELFDERETPEAKQAGAEAAAFIEALGAGRAFYGGTAYEESRTPAEKAAFRRALHETMDVWYAHQMITTLFATQLPHGYTGRAYERRGWTFFERSSSELIKPASAFVVEAGAPLHQGRFLWCMAIDSSADDENMGRGLPLVPRAFAEQLQHKQFTNNADASAVAELHRKTATSVLGGTTKLELDGVPMREGDGERIAQVLGLCGKIEKLSWCFVEMPALEVVGMLAAPVPSLRKLHLQKNALGEAGGRALAEALGRGATPQLQELGLDQNALGEAGGVALAEALGRGATPQLQSLHLCENALGEAGGAALAEALGRGATPQLQLLDLGENVLGEAGGAALAAALGRGATPQLQQLFFGGNALGEAGGVALAEALGRGATPQLQSFSLAENALGEAGGVALAEALGEGAAPQLQSLGLGGNALGEAGGRALAEALGRGATPQLQELGLDQNALGEAGGAALAEALGRGAPPQLQRLDLQQNALGEATGAALAEALGGGAMSQLQSLGLGENALGEAGGAALAEALGRGATPRLRRLVMDGNALGLPGAAALAAAISKGGLPSLEALDVERTRLTAEGRRLLGEAARATGGRLHVVYGDEPQVSQSACCALS</sequence>
<accession>A0ABN9RHH1</accession>
<evidence type="ECO:0000256" key="1">
    <source>
        <dbReference type="ARBA" id="ARBA00022468"/>
    </source>
</evidence>
<dbReference type="Proteomes" id="UP001189429">
    <property type="component" value="Unassembled WGS sequence"/>
</dbReference>
<evidence type="ECO:0000256" key="3">
    <source>
        <dbReference type="ARBA" id="ARBA00022737"/>
    </source>
</evidence>
<dbReference type="InterPro" id="IPR027038">
    <property type="entry name" value="RanGap"/>
</dbReference>
<dbReference type="PANTHER" id="PTHR24113">
    <property type="entry name" value="RAN GTPASE-ACTIVATING PROTEIN 1"/>
    <property type="match status" value="1"/>
</dbReference>
<evidence type="ECO:0000256" key="2">
    <source>
        <dbReference type="ARBA" id="ARBA00022614"/>
    </source>
</evidence>
<gene>
    <name evidence="4" type="ORF">PCOR1329_LOCUS20777</name>
</gene>
<dbReference type="SMART" id="SM00368">
    <property type="entry name" value="LRR_RI"/>
    <property type="match status" value="12"/>
</dbReference>
<evidence type="ECO:0008006" key="6">
    <source>
        <dbReference type="Google" id="ProtNLM"/>
    </source>
</evidence>
<dbReference type="InterPro" id="IPR032675">
    <property type="entry name" value="LRR_dom_sf"/>
</dbReference>
<reference evidence="4" key="1">
    <citation type="submission" date="2023-10" db="EMBL/GenBank/DDBJ databases">
        <authorList>
            <person name="Chen Y."/>
            <person name="Shah S."/>
            <person name="Dougan E. K."/>
            <person name="Thang M."/>
            <person name="Chan C."/>
        </authorList>
    </citation>
    <scope>NUCLEOTIDE SEQUENCE [LARGE SCALE GENOMIC DNA]</scope>
</reference>
<dbReference type="SUPFAM" id="SSF52047">
    <property type="entry name" value="RNI-like"/>
    <property type="match status" value="1"/>
</dbReference>
<dbReference type="Pfam" id="PF13516">
    <property type="entry name" value="LRR_6"/>
    <property type="match status" value="1"/>
</dbReference>
<comment type="caution">
    <text evidence="4">The sequence shown here is derived from an EMBL/GenBank/DDBJ whole genome shotgun (WGS) entry which is preliminary data.</text>
</comment>
<protein>
    <recommendedName>
        <fullName evidence="6">Protein NLRC3</fullName>
    </recommendedName>
</protein>
<organism evidence="4 5">
    <name type="scientific">Prorocentrum cordatum</name>
    <dbReference type="NCBI Taxonomy" id="2364126"/>
    <lineage>
        <taxon>Eukaryota</taxon>
        <taxon>Sar</taxon>
        <taxon>Alveolata</taxon>
        <taxon>Dinophyceae</taxon>
        <taxon>Prorocentrales</taxon>
        <taxon>Prorocentraceae</taxon>
        <taxon>Prorocentrum</taxon>
    </lineage>
</organism>
<dbReference type="InterPro" id="IPR001611">
    <property type="entry name" value="Leu-rich_rpt"/>
</dbReference>
<evidence type="ECO:0000313" key="4">
    <source>
        <dbReference type="EMBL" id="CAK0818532.1"/>
    </source>
</evidence>
<proteinExistence type="predicted"/>
<keyword evidence="3" id="KW-0677">Repeat</keyword>
<keyword evidence="1" id="KW-0343">GTPase activation</keyword>
<keyword evidence="2" id="KW-0433">Leucine-rich repeat</keyword>